<accession>A0A8J2P223</accession>
<gene>
    <name evidence="1" type="ORF">AFUS01_LOCUS23770</name>
</gene>
<keyword evidence="2" id="KW-1185">Reference proteome</keyword>
<dbReference type="Proteomes" id="UP000708208">
    <property type="component" value="Unassembled WGS sequence"/>
</dbReference>
<evidence type="ECO:0000313" key="1">
    <source>
        <dbReference type="EMBL" id="CAG7785126.1"/>
    </source>
</evidence>
<comment type="caution">
    <text evidence="1">The sequence shown here is derived from an EMBL/GenBank/DDBJ whole genome shotgun (WGS) entry which is preliminary data.</text>
</comment>
<name>A0A8J2P223_9HEXA</name>
<proteinExistence type="predicted"/>
<protein>
    <submittedName>
        <fullName evidence="1">Uncharacterized protein</fullName>
    </submittedName>
</protein>
<sequence>NVASFGIVASQKFTSHEDSTSHTTIISDSNSNGVAVGILADEIDIRGCDKLDIRGGRKYARDGDLQYK</sequence>
<organism evidence="1 2">
    <name type="scientific">Allacma fusca</name>
    <dbReference type="NCBI Taxonomy" id="39272"/>
    <lineage>
        <taxon>Eukaryota</taxon>
        <taxon>Metazoa</taxon>
        <taxon>Ecdysozoa</taxon>
        <taxon>Arthropoda</taxon>
        <taxon>Hexapoda</taxon>
        <taxon>Collembola</taxon>
        <taxon>Symphypleona</taxon>
        <taxon>Sminthuridae</taxon>
        <taxon>Allacma</taxon>
    </lineage>
</organism>
<dbReference type="AlphaFoldDB" id="A0A8J2P223"/>
<reference evidence="1" key="1">
    <citation type="submission" date="2021-06" db="EMBL/GenBank/DDBJ databases">
        <authorList>
            <person name="Hodson N. C."/>
            <person name="Mongue J. A."/>
            <person name="Jaron S. K."/>
        </authorList>
    </citation>
    <scope>NUCLEOTIDE SEQUENCE</scope>
</reference>
<evidence type="ECO:0000313" key="2">
    <source>
        <dbReference type="Proteomes" id="UP000708208"/>
    </source>
</evidence>
<dbReference type="EMBL" id="CAJVCH010289800">
    <property type="protein sequence ID" value="CAG7785126.1"/>
    <property type="molecule type" value="Genomic_DNA"/>
</dbReference>
<feature type="non-terminal residue" evidence="1">
    <location>
        <position position="68"/>
    </location>
</feature>